<dbReference type="Proteomes" id="UP001229716">
    <property type="component" value="Unassembled WGS sequence"/>
</dbReference>
<keyword evidence="3" id="KW-1185">Reference proteome</keyword>
<dbReference type="PANTHER" id="PTHR43358">
    <property type="entry name" value="ALPHA/BETA-HYDROLASE"/>
    <property type="match status" value="1"/>
</dbReference>
<protein>
    <submittedName>
        <fullName evidence="2">Alpha/beta hydrolase</fullName>
    </submittedName>
</protein>
<dbReference type="InterPro" id="IPR029058">
    <property type="entry name" value="AB_hydrolase_fold"/>
</dbReference>
<evidence type="ECO:0000313" key="3">
    <source>
        <dbReference type="Proteomes" id="UP001229716"/>
    </source>
</evidence>
<evidence type="ECO:0000313" key="2">
    <source>
        <dbReference type="EMBL" id="MDL2417396.1"/>
    </source>
</evidence>
<sequence>MKRFFAALFTILGAITALGIFFTNKVMYLKKKTEEEVLERETKKHFRIEDFDALHKEEIHIPSQFGYDLHGYYIPAGHSNKFMVFCHGVTVNKMNSVKYARLFLNRGYNVVIYDHRRHGKTGGKTTSYGYYEKHDLKSVVDWLKSRFGTNITLGIHGESMGAATLLQYAGLVEDGADFYIADCPFSDFYGQLQHRLKVEFHLPKWPLLPLANAFLKVRDGYTIREVSPIDCIKNINNPVLFIHSKDDDYILADMTKALYEAKENNKQLYIAEHGAHACSYNENKEEYEAAVDQFLNSYVKKQKTGLHKPVFLLR</sequence>
<gene>
    <name evidence="2" type="ORF">P6F46_06405</name>
</gene>
<feature type="domain" description="Xaa-Pro dipeptidyl-peptidase-like" evidence="1">
    <location>
        <begin position="92"/>
        <end position="193"/>
    </location>
</feature>
<dbReference type="Gene3D" id="3.40.50.1820">
    <property type="entry name" value="alpha/beta hydrolase"/>
    <property type="match status" value="1"/>
</dbReference>
<dbReference type="InterPro" id="IPR000383">
    <property type="entry name" value="Xaa-Pro-like_dom"/>
</dbReference>
<name>A0ABT7KTD8_9BACI</name>
<dbReference type="Pfam" id="PF02129">
    <property type="entry name" value="Peptidase_S15"/>
    <property type="match status" value="1"/>
</dbReference>
<dbReference type="InterPro" id="IPR052920">
    <property type="entry name" value="DNA-binding_regulatory"/>
</dbReference>
<accession>A0ABT7KTD8</accession>
<proteinExistence type="predicted"/>
<dbReference type="PANTHER" id="PTHR43358:SF5">
    <property type="entry name" value="EXPORTED PROTEIN"/>
    <property type="match status" value="1"/>
</dbReference>
<reference evidence="2 3" key="1">
    <citation type="journal article" date="2023" name="Int. J. Mol. Sci.">
        <title>Pathogenicity and Genomic Characterization of a Novel Genospecies, Bacillus shihchuchen, of the Bacillus cereus Group Isolated from Chinese Softshell Turtle (Pelodiscus sinensis).</title>
        <authorList>
            <person name="Cheng L.W."/>
            <person name="Byadgi O.V."/>
            <person name="Tsai C.E."/>
            <person name="Wang P.C."/>
            <person name="Chen S.C."/>
        </authorList>
    </citation>
    <scope>NUCLEOTIDE SEQUENCE [LARGE SCALE GENOMIC DNA]</scope>
    <source>
        <strain evidence="2 3">QF108-045</strain>
    </source>
</reference>
<organism evidence="2 3">
    <name type="scientific">Bacillus shihchuchen</name>
    <dbReference type="NCBI Taxonomy" id="3036942"/>
    <lineage>
        <taxon>Bacteria</taxon>
        <taxon>Bacillati</taxon>
        <taxon>Bacillota</taxon>
        <taxon>Bacilli</taxon>
        <taxon>Bacillales</taxon>
        <taxon>Bacillaceae</taxon>
        <taxon>Bacillus</taxon>
        <taxon>Bacillus cereus group</taxon>
    </lineage>
</organism>
<comment type="caution">
    <text evidence="2">The sequence shown here is derived from an EMBL/GenBank/DDBJ whole genome shotgun (WGS) entry which is preliminary data.</text>
</comment>
<dbReference type="EMBL" id="JASWHZ010000001">
    <property type="protein sequence ID" value="MDL2417396.1"/>
    <property type="molecule type" value="Genomic_DNA"/>
</dbReference>
<dbReference type="GO" id="GO:0016787">
    <property type="term" value="F:hydrolase activity"/>
    <property type="evidence" value="ECO:0007669"/>
    <property type="project" value="UniProtKB-KW"/>
</dbReference>
<keyword evidence="2" id="KW-0378">Hydrolase</keyword>
<dbReference type="SUPFAM" id="SSF53474">
    <property type="entry name" value="alpha/beta-Hydrolases"/>
    <property type="match status" value="1"/>
</dbReference>
<evidence type="ECO:0000259" key="1">
    <source>
        <dbReference type="Pfam" id="PF02129"/>
    </source>
</evidence>